<name>A0A6J5S0M9_9CAUD</name>
<proteinExistence type="predicted"/>
<sequence length="69" mass="7973">MKCHHCESECEQIPYPKGERYLCGSCGTEHLSVEAAKYREAQRKAMREIAELLNQSAVYSHRYIKGEPQ</sequence>
<reference evidence="1" key="1">
    <citation type="submission" date="2020-05" db="EMBL/GenBank/DDBJ databases">
        <authorList>
            <person name="Chiriac C."/>
            <person name="Salcher M."/>
            <person name="Ghai R."/>
            <person name="Kavagutti S V."/>
        </authorList>
    </citation>
    <scope>NUCLEOTIDE SEQUENCE</scope>
</reference>
<protein>
    <submittedName>
        <fullName evidence="1">Uncharacterized protein</fullName>
    </submittedName>
</protein>
<accession>A0A6J5S0M9</accession>
<organism evidence="1">
    <name type="scientific">uncultured Caudovirales phage</name>
    <dbReference type="NCBI Taxonomy" id="2100421"/>
    <lineage>
        <taxon>Viruses</taxon>
        <taxon>Duplodnaviria</taxon>
        <taxon>Heunggongvirae</taxon>
        <taxon>Uroviricota</taxon>
        <taxon>Caudoviricetes</taxon>
        <taxon>Peduoviridae</taxon>
        <taxon>Maltschvirus</taxon>
        <taxon>Maltschvirus maltsch</taxon>
    </lineage>
</organism>
<evidence type="ECO:0000313" key="1">
    <source>
        <dbReference type="EMBL" id="CAB4199688.1"/>
    </source>
</evidence>
<dbReference type="EMBL" id="LR797306">
    <property type="protein sequence ID" value="CAB4199688.1"/>
    <property type="molecule type" value="Genomic_DNA"/>
</dbReference>
<gene>
    <name evidence="1" type="ORF">UFOVP1351_4</name>
</gene>